<dbReference type="EMBL" id="JBHUHO010000020">
    <property type="protein sequence ID" value="MFD2115560.1"/>
    <property type="molecule type" value="Genomic_DNA"/>
</dbReference>
<organism evidence="2 3">
    <name type="scientific">Paenibacillus yanchengensis</name>
    <dbReference type="NCBI Taxonomy" id="2035833"/>
    <lineage>
        <taxon>Bacteria</taxon>
        <taxon>Bacillati</taxon>
        <taxon>Bacillota</taxon>
        <taxon>Bacilli</taxon>
        <taxon>Bacillales</taxon>
        <taxon>Paenibacillaceae</taxon>
        <taxon>Paenibacillus</taxon>
    </lineage>
</organism>
<dbReference type="Proteomes" id="UP001597362">
    <property type="component" value="Unassembled WGS sequence"/>
</dbReference>
<dbReference type="PANTHER" id="PTHR22946:SF8">
    <property type="entry name" value="ACETYL XYLAN ESTERASE DOMAIN-CONTAINING PROTEIN"/>
    <property type="match status" value="1"/>
</dbReference>
<dbReference type="Gene3D" id="3.40.50.1820">
    <property type="entry name" value="alpha/beta hydrolase"/>
    <property type="match status" value="1"/>
</dbReference>
<sequence length="687" mass="78446">MNSLANQHQSHLEKLEQYVCTLYETKDQLRDHIYKRAERAFRAGEEARAAITTIDSWKNRKQQVKQAFYESIGMEEKQQSVKRPIAPPVQLVTTIEHDDYIVEKLLLEVRPKHFVTALLYKPVCTMDIAPNTYPAVLFLSGHEYEAKHSDYYHRVCLRFVQAGMIVLAIDPIGQGERISGMTDSEDQPVWGTGEHQRLGVQCYALATSIAHYFVDDAQRAIDYLVSRADVDSSKIAVTGNSGGGTQTAMMMLTDERIAAAAPATFIMNREQYLLAGGVQDAEQVWPGFTAAGFDHEDILLAFAPKPTLVCAVAYDFFPIEGAEQTVANSRKYWEMFAKAELLQLATDQSLHRYTDRLACQAATFFIRHLQAKEQLPSELWLTSFAAAEIEPLPAMTTEQLLVTTTGQVRTSIADARLITDELRILGQQLGEQRTAQYEQQPLDYAQKVFQWLEQRVVDHCARKPVNFKPRFVKVDTIDEIEVQYWLWWSQKDVLNSGYLFRKVPSSNRQTSSSSQPIAVAVWPRGTTMLQPYWTWIEARCNDGEDVLVVNVSGEGPHEPHPLYNKPNYLFFGKVHKLADELLWLNDSLAALRTYDVVRAIQFVREHLIKDEQQKVVLYGCGLFELYTKLAAVLAVVPHHFIERSDFTVEKWIFDHMQAEEDVMSVIFPKILKYIDLEQLPERVGEKQ</sequence>
<evidence type="ECO:0000259" key="1">
    <source>
        <dbReference type="Pfam" id="PF05448"/>
    </source>
</evidence>
<reference evidence="3" key="1">
    <citation type="journal article" date="2019" name="Int. J. Syst. Evol. Microbiol.">
        <title>The Global Catalogue of Microorganisms (GCM) 10K type strain sequencing project: providing services to taxonomists for standard genome sequencing and annotation.</title>
        <authorList>
            <consortium name="The Broad Institute Genomics Platform"/>
            <consortium name="The Broad Institute Genome Sequencing Center for Infectious Disease"/>
            <person name="Wu L."/>
            <person name="Ma J."/>
        </authorList>
    </citation>
    <scope>NUCLEOTIDE SEQUENCE [LARGE SCALE GENOMIC DNA]</scope>
    <source>
        <strain evidence="3">GH52</strain>
    </source>
</reference>
<dbReference type="Pfam" id="PF05448">
    <property type="entry name" value="AXE1"/>
    <property type="match status" value="1"/>
</dbReference>
<gene>
    <name evidence="2" type="ORF">ACFSJH_07425</name>
</gene>
<dbReference type="GO" id="GO:0016787">
    <property type="term" value="F:hydrolase activity"/>
    <property type="evidence" value="ECO:0007669"/>
    <property type="project" value="UniProtKB-KW"/>
</dbReference>
<dbReference type="RefSeq" id="WP_377770833.1">
    <property type="nucleotide sequence ID" value="NZ_JBHUHO010000020.1"/>
</dbReference>
<dbReference type="SUPFAM" id="SSF53474">
    <property type="entry name" value="alpha/beta-Hydrolases"/>
    <property type="match status" value="1"/>
</dbReference>
<dbReference type="EC" id="3.4.-.-" evidence="2"/>
<keyword evidence="3" id="KW-1185">Reference proteome</keyword>
<dbReference type="InterPro" id="IPR008391">
    <property type="entry name" value="AXE1_dom"/>
</dbReference>
<keyword evidence="2" id="KW-0378">Hydrolase</keyword>
<dbReference type="InterPro" id="IPR050261">
    <property type="entry name" value="FrsA_esterase"/>
</dbReference>
<evidence type="ECO:0000313" key="3">
    <source>
        <dbReference type="Proteomes" id="UP001597362"/>
    </source>
</evidence>
<feature type="domain" description="Acetyl xylan esterase" evidence="1">
    <location>
        <begin position="130"/>
        <end position="262"/>
    </location>
</feature>
<proteinExistence type="predicted"/>
<evidence type="ECO:0000313" key="2">
    <source>
        <dbReference type="EMBL" id="MFD2115560.1"/>
    </source>
</evidence>
<dbReference type="InterPro" id="IPR029058">
    <property type="entry name" value="AB_hydrolase_fold"/>
</dbReference>
<dbReference type="PANTHER" id="PTHR22946">
    <property type="entry name" value="DIENELACTONE HYDROLASE DOMAIN-CONTAINING PROTEIN-RELATED"/>
    <property type="match status" value="1"/>
</dbReference>
<name>A0ABW4YIW2_9BACL</name>
<accession>A0ABW4YIW2</accession>
<comment type="caution">
    <text evidence="2">The sequence shown here is derived from an EMBL/GenBank/DDBJ whole genome shotgun (WGS) entry which is preliminary data.</text>
</comment>
<protein>
    <submittedName>
        <fullName evidence="2">Alpha/beta hydrolase family protein</fullName>
        <ecNumber evidence="2">3.4.-.-</ecNumber>
    </submittedName>
</protein>